<dbReference type="HOGENOM" id="CLU_391812_0_0_1"/>
<keyword evidence="2" id="KW-1185">Reference proteome</keyword>
<dbReference type="EMBL" id="AFBI03000048">
    <property type="protein sequence ID" value="EJW03013.1"/>
    <property type="molecule type" value="Genomic_DNA"/>
</dbReference>
<name>J8ZTK8_EDHAE</name>
<evidence type="ECO:0000313" key="1">
    <source>
        <dbReference type="EMBL" id="EJW03013.1"/>
    </source>
</evidence>
<reference evidence="1" key="1">
    <citation type="submission" date="2011-08" db="EMBL/GenBank/DDBJ databases">
        <authorList>
            <person name="Liu Z.J."/>
            <person name="Shi F.L."/>
            <person name="Lu J.Q."/>
            <person name="Li M."/>
            <person name="Wang Z.L."/>
        </authorList>
    </citation>
    <scope>NUCLEOTIDE SEQUENCE [LARGE SCALE GENOMIC DNA]</scope>
    <source>
        <strain evidence="1">USNM 41457</strain>
    </source>
</reference>
<comment type="caution">
    <text evidence="1">The sequence shown here is derived from an EMBL/GenBank/DDBJ whole genome shotgun (WGS) entry which is preliminary data.</text>
</comment>
<organism evidence="1 2">
    <name type="scientific">Edhazardia aedis (strain USNM 41457)</name>
    <name type="common">Microsporidian parasite</name>
    <dbReference type="NCBI Taxonomy" id="1003232"/>
    <lineage>
        <taxon>Eukaryota</taxon>
        <taxon>Fungi</taxon>
        <taxon>Fungi incertae sedis</taxon>
        <taxon>Microsporidia</taxon>
        <taxon>Edhazardia</taxon>
    </lineage>
</organism>
<dbReference type="AlphaFoldDB" id="J8ZTK8"/>
<accession>J8ZTK8</accession>
<dbReference type="Proteomes" id="UP000003163">
    <property type="component" value="Unassembled WGS sequence"/>
</dbReference>
<proteinExistence type="predicted"/>
<dbReference type="VEuPathDB" id="MicrosporidiaDB:EDEG_02595"/>
<dbReference type="InParanoid" id="J8ZTK8"/>
<reference evidence="1" key="2">
    <citation type="submission" date="2015-07" db="EMBL/GenBank/DDBJ databases">
        <title>MeaNS - Measles Nucleotide Surveillance Program.</title>
        <authorList>
            <person name="Tran T."/>
            <person name="Druce J."/>
        </authorList>
    </citation>
    <scope>NUCLEOTIDE SEQUENCE</scope>
    <source>
        <strain evidence="1">USNM 41457</strain>
    </source>
</reference>
<evidence type="ECO:0000313" key="2">
    <source>
        <dbReference type="Proteomes" id="UP000003163"/>
    </source>
</evidence>
<gene>
    <name evidence="1" type="ORF">EDEG_02595</name>
</gene>
<protein>
    <submittedName>
        <fullName evidence="1">Uncharacterized protein</fullName>
    </submittedName>
</protein>
<sequence>MVTDYENNLGKIFTGRLNNNELTQKPKKKIERWFKRKTNFMRDLMIFYYRFYRIFNETEERIVDFIKLADVYYQCTINRARINENLFEDAKVCSNVDYMIVKTIKLTNEYKSFMEEKIRCIDYNIKFFFRRNINKCAEYTPLTWIVENLKECLKDYIKQFNVVKMEEWNSIVLKLVKKRELMSTLEYFKYIYTYLTGFEYPYNEYRSKRKYSQELFLEFFKRAEKIAYESYATLYNPFNGSFEPMGFDQFQFDAKIFYKIARKITKQEYTTFNDTFFEEYKSLTNITFFTSINEYLNRFQKFLRNTQAKPCPLEPFISFEPIHHSTKEIARKFVSKNRNMDLRIMYVDELCDKFVFSVDRFDLSDNKIFDDKVFPKKEDLNKSPTDQFILKKFKNIKRKICREPKSFKAGVRAIVKKAQFILRNLTEEIKAMKYGRRNYAKKNIFGYPYKREEKYLSSVIRGPLRIHYEEKIIKGYIPGSYNPLNGRLNNFTKGKYWDMYINTCNDIIEDAREKIYCLRIATEMRSLKKLLRVKRVLDKMMLSEPIIKSIDKKKLIKFVSTQFDDYESQLKNTFIKLKKELYSSCYNIPKIELENEHIFARRLSTLDDKISNYLQCHKFIISNIQKSIKILEFHTNSQSFIMIRMHNFLYEFRMGIEFLRETIFSIEQNDIFGGKTTFAFLKKHRKTISKITKSIDDKFNYPCL</sequence>